<dbReference type="EMBL" id="MNCJ02000332">
    <property type="protein sequence ID" value="KAF5757177.1"/>
    <property type="molecule type" value="Genomic_DNA"/>
</dbReference>
<proteinExistence type="predicted"/>
<dbReference type="InterPro" id="IPR001810">
    <property type="entry name" value="F-box_dom"/>
</dbReference>
<organism evidence="2 3">
    <name type="scientific">Helianthus annuus</name>
    <name type="common">Common sunflower</name>
    <dbReference type="NCBI Taxonomy" id="4232"/>
    <lineage>
        <taxon>Eukaryota</taxon>
        <taxon>Viridiplantae</taxon>
        <taxon>Streptophyta</taxon>
        <taxon>Embryophyta</taxon>
        <taxon>Tracheophyta</taxon>
        <taxon>Spermatophyta</taxon>
        <taxon>Magnoliopsida</taxon>
        <taxon>eudicotyledons</taxon>
        <taxon>Gunneridae</taxon>
        <taxon>Pentapetalae</taxon>
        <taxon>asterids</taxon>
        <taxon>campanulids</taxon>
        <taxon>Asterales</taxon>
        <taxon>Asteraceae</taxon>
        <taxon>Asteroideae</taxon>
        <taxon>Heliantheae alliance</taxon>
        <taxon>Heliantheae</taxon>
        <taxon>Helianthus</taxon>
    </lineage>
</organism>
<dbReference type="AlphaFoldDB" id="A0A9K3DKE7"/>
<dbReference type="InterPro" id="IPR036047">
    <property type="entry name" value="F-box-like_dom_sf"/>
</dbReference>
<dbReference type="Proteomes" id="UP000215914">
    <property type="component" value="Unassembled WGS sequence"/>
</dbReference>
<sequence>MSSIGENVDDRISRLPEDIVSHILSLMPMKFAVRTSILSKRWRYSWMFVMNLDFGEIHTMDSLHSLTIIVDRILKFCTPSQVKLFRLRFPVICARVSRVSNWIDEAVRLKISELDLQVHQLQLPPSMFTCKTLTKLRLYPSYYDSENVWEFKCPVNLPCYF</sequence>
<dbReference type="Gramene" id="mRNA:HanXRQr2_Chr17g0823521">
    <property type="protein sequence ID" value="CDS:HanXRQr2_Chr17g0823521.1"/>
    <property type="gene ID" value="HanXRQr2_Chr17g0823521"/>
</dbReference>
<dbReference type="InterPro" id="IPR053781">
    <property type="entry name" value="F-box_AtFBL13-like"/>
</dbReference>
<dbReference type="InterPro" id="IPR055294">
    <property type="entry name" value="FBL60-like"/>
</dbReference>
<accession>A0A9K3DKE7</accession>
<feature type="domain" description="F-box" evidence="1">
    <location>
        <begin position="12"/>
        <end position="46"/>
    </location>
</feature>
<dbReference type="SUPFAM" id="SSF81383">
    <property type="entry name" value="F-box domain"/>
    <property type="match status" value="1"/>
</dbReference>
<name>A0A9K3DKE7_HELAN</name>
<protein>
    <submittedName>
        <fullName evidence="2">F-box domain, leucine-rich repeat domain superfamily, F-box-like domain superfamily</fullName>
    </submittedName>
</protein>
<dbReference type="CDD" id="cd22160">
    <property type="entry name" value="F-box_AtFBL13-like"/>
    <property type="match status" value="1"/>
</dbReference>
<gene>
    <name evidence="2" type="ORF">HanXRQr2_Chr17g0823521</name>
</gene>
<comment type="caution">
    <text evidence="2">The sequence shown here is derived from an EMBL/GenBank/DDBJ whole genome shotgun (WGS) entry which is preliminary data.</text>
</comment>
<dbReference type="Pfam" id="PF00646">
    <property type="entry name" value="F-box"/>
    <property type="match status" value="1"/>
</dbReference>
<dbReference type="PANTHER" id="PTHR31293:SF12">
    <property type="entry name" value="RNI-LIKE SUPERFAMILY PROTEIN"/>
    <property type="match status" value="1"/>
</dbReference>
<evidence type="ECO:0000313" key="2">
    <source>
        <dbReference type="EMBL" id="KAF5757177.1"/>
    </source>
</evidence>
<dbReference type="PANTHER" id="PTHR31293">
    <property type="entry name" value="RNI-LIKE SUPERFAMILY PROTEIN"/>
    <property type="match status" value="1"/>
</dbReference>
<evidence type="ECO:0000313" key="3">
    <source>
        <dbReference type="Proteomes" id="UP000215914"/>
    </source>
</evidence>
<evidence type="ECO:0000259" key="1">
    <source>
        <dbReference type="Pfam" id="PF00646"/>
    </source>
</evidence>
<dbReference type="Gene3D" id="1.20.1280.50">
    <property type="match status" value="1"/>
</dbReference>
<reference evidence="2" key="2">
    <citation type="submission" date="2020-06" db="EMBL/GenBank/DDBJ databases">
        <title>Helianthus annuus Genome sequencing and assembly Release 2.</title>
        <authorList>
            <person name="Gouzy J."/>
            <person name="Langlade N."/>
            <person name="Munos S."/>
        </authorList>
    </citation>
    <scope>NUCLEOTIDE SEQUENCE</scope>
    <source>
        <tissue evidence="2">Leaves</tissue>
    </source>
</reference>
<reference evidence="2" key="1">
    <citation type="journal article" date="2017" name="Nature">
        <title>The sunflower genome provides insights into oil metabolism, flowering and Asterid evolution.</title>
        <authorList>
            <person name="Badouin H."/>
            <person name="Gouzy J."/>
            <person name="Grassa C.J."/>
            <person name="Murat F."/>
            <person name="Staton S.E."/>
            <person name="Cottret L."/>
            <person name="Lelandais-Briere C."/>
            <person name="Owens G.L."/>
            <person name="Carrere S."/>
            <person name="Mayjonade B."/>
            <person name="Legrand L."/>
            <person name="Gill N."/>
            <person name="Kane N.C."/>
            <person name="Bowers J.E."/>
            <person name="Hubner S."/>
            <person name="Bellec A."/>
            <person name="Berard A."/>
            <person name="Berges H."/>
            <person name="Blanchet N."/>
            <person name="Boniface M.C."/>
            <person name="Brunel D."/>
            <person name="Catrice O."/>
            <person name="Chaidir N."/>
            <person name="Claudel C."/>
            <person name="Donnadieu C."/>
            <person name="Faraut T."/>
            <person name="Fievet G."/>
            <person name="Helmstetter N."/>
            <person name="King M."/>
            <person name="Knapp S.J."/>
            <person name="Lai Z."/>
            <person name="Le Paslier M.C."/>
            <person name="Lippi Y."/>
            <person name="Lorenzon L."/>
            <person name="Mandel J.R."/>
            <person name="Marage G."/>
            <person name="Marchand G."/>
            <person name="Marquand E."/>
            <person name="Bret-Mestries E."/>
            <person name="Morien E."/>
            <person name="Nambeesan S."/>
            <person name="Nguyen T."/>
            <person name="Pegot-Espagnet P."/>
            <person name="Pouilly N."/>
            <person name="Raftis F."/>
            <person name="Sallet E."/>
            <person name="Schiex T."/>
            <person name="Thomas J."/>
            <person name="Vandecasteele C."/>
            <person name="Vares D."/>
            <person name="Vear F."/>
            <person name="Vautrin S."/>
            <person name="Crespi M."/>
            <person name="Mangin B."/>
            <person name="Burke J.M."/>
            <person name="Salse J."/>
            <person name="Munos S."/>
            <person name="Vincourt P."/>
            <person name="Rieseberg L.H."/>
            <person name="Langlade N.B."/>
        </authorList>
    </citation>
    <scope>NUCLEOTIDE SEQUENCE</scope>
    <source>
        <tissue evidence="2">Leaves</tissue>
    </source>
</reference>
<keyword evidence="3" id="KW-1185">Reference proteome</keyword>